<dbReference type="InterPro" id="IPR040843">
    <property type="entry name" value="RAMA"/>
</dbReference>
<gene>
    <name evidence="3" type="ORF">JQN84_18895</name>
</gene>
<feature type="region of interest" description="Disordered" evidence="1">
    <location>
        <begin position="260"/>
        <end position="303"/>
    </location>
</feature>
<dbReference type="Proteomes" id="UP000809587">
    <property type="component" value="Unassembled WGS sequence"/>
</dbReference>
<reference evidence="3 4" key="1">
    <citation type="submission" date="2021-02" db="EMBL/GenBank/DDBJ databases">
        <authorList>
            <person name="Lee D.-H."/>
        </authorList>
    </citation>
    <scope>NUCLEOTIDE SEQUENCE [LARGE SCALE GENOMIC DNA]</scope>
    <source>
        <strain evidence="3 4">MMS20-R2-29</strain>
    </source>
</reference>
<organism evidence="3 4">
    <name type="scientific">Micromonospora humidisoli</name>
    <dbReference type="NCBI Taxonomy" id="2807622"/>
    <lineage>
        <taxon>Bacteria</taxon>
        <taxon>Bacillati</taxon>
        <taxon>Actinomycetota</taxon>
        <taxon>Actinomycetes</taxon>
        <taxon>Micromonosporales</taxon>
        <taxon>Micromonosporaceae</taxon>
        <taxon>Micromonospora</taxon>
    </lineage>
</organism>
<name>A0ABS2JGJ3_9ACTN</name>
<feature type="domain" description="RAMA" evidence="2">
    <location>
        <begin position="299"/>
        <end position="404"/>
    </location>
</feature>
<dbReference type="InterPro" id="IPR012337">
    <property type="entry name" value="RNaseH-like_sf"/>
</dbReference>
<dbReference type="SUPFAM" id="SSF53098">
    <property type="entry name" value="Ribonuclease H-like"/>
    <property type="match status" value="1"/>
</dbReference>
<dbReference type="RefSeq" id="WP_204959715.1">
    <property type="nucleotide sequence ID" value="NZ_JAFEUO010000005.1"/>
</dbReference>
<dbReference type="EMBL" id="JAFEUO010000005">
    <property type="protein sequence ID" value="MBM7084584.1"/>
    <property type="molecule type" value="Genomic_DNA"/>
</dbReference>
<dbReference type="Pfam" id="PF18755">
    <property type="entry name" value="RAMA"/>
    <property type="match status" value="1"/>
</dbReference>
<accession>A0ABS2JGJ3</accession>
<dbReference type="SUPFAM" id="SSF54631">
    <property type="entry name" value="CBS-domain pair"/>
    <property type="match status" value="1"/>
</dbReference>
<comment type="caution">
    <text evidence="3">The sequence shown here is derived from an EMBL/GenBank/DDBJ whole genome shotgun (WGS) entry which is preliminary data.</text>
</comment>
<dbReference type="Gene3D" id="3.10.580.10">
    <property type="entry name" value="CBS-domain"/>
    <property type="match status" value="1"/>
</dbReference>
<evidence type="ECO:0000313" key="4">
    <source>
        <dbReference type="Proteomes" id="UP000809587"/>
    </source>
</evidence>
<sequence length="763" mass="85352">MAEPEATGEHICRHCGVICVSRDGEWIHPEPWRTLKARRICDHPDSLRLATPQEAKRGAMQSIRRDRWIQEAQLRQGVVPTDSAVEVAVVGWYQLHPSSNEHPRGWGYLADDGHFGFGATTTHRRFDGDGELAAETRALFWALRRLMPRYRVTVVTDYPAIADMINAWRRGDLTAAPPGYDRYDRPSGRKAKLMLLAPRVHEYADRVTVRIVDSYEDTAVGRGANELSILGWKMGAGELTKTSAGERALTAASSSLRVEPILVPDTHRSDDSDEVEDHDSPVVPHEPTSSDEGDSMTNDPSRQRRRELLINGRRVRISDLLDAGLLTPGTELRYQQKIGEPAYSATVTPRGQLRLPDGREFGTPSRAAVEASGLVAVPGWAVWRVQPNGQTLHQLRVKLLKDVAEEVEADHAGPHEETQAARHRFTLLEEARADAEAGRPRTLTVREFIKHWGVEDRDRTASVQIDADLANHGLTTVPDFRTVGLDRTIRIVGLPEGDDAATVVEPGVDSSELVPSASDEESIDVGLTLGNLLPDEMSLTWVPPTASFEEAITAMQVDDFSQIAVLADPHTLHGAVSWESIAAAKHRDANATFSDAIDRRAATRVFDYHVRLLDVLGTLQRDGFIFVRDDQEEITGIITAADVVRKYDETATPFFLIGEIDQELRQLLQNTFDDETVKQACRSAGMSFKSFDSMSVGQYQAVLNDPDCWKQLGWPLDRTIFIQRLDRLRRVRNNVMHFNPDPVKPTDVRKLRNFLDLIRRYRG</sequence>
<proteinExistence type="predicted"/>
<evidence type="ECO:0000256" key="1">
    <source>
        <dbReference type="SAM" id="MobiDB-lite"/>
    </source>
</evidence>
<dbReference type="InterPro" id="IPR046342">
    <property type="entry name" value="CBS_dom_sf"/>
</dbReference>
<evidence type="ECO:0000259" key="2">
    <source>
        <dbReference type="Pfam" id="PF18755"/>
    </source>
</evidence>
<protein>
    <recommendedName>
        <fullName evidence="2">RAMA domain-containing protein</fullName>
    </recommendedName>
</protein>
<evidence type="ECO:0000313" key="3">
    <source>
        <dbReference type="EMBL" id="MBM7084584.1"/>
    </source>
</evidence>
<keyword evidence="4" id="KW-1185">Reference proteome</keyword>